<dbReference type="GO" id="GO:0019722">
    <property type="term" value="P:calcium-mediated signaling"/>
    <property type="evidence" value="ECO:0007669"/>
    <property type="project" value="TreeGrafter"/>
</dbReference>
<evidence type="ECO:0000256" key="8">
    <source>
        <dbReference type="ARBA" id="ARBA00023180"/>
    </source>
</evidence>
<evidence type="ECO:0000256" key="5">
    <source>
        <dbReference type="ARBA" id="ARBA00023040"/>
    </source>
</evidence>
<evidence type="ECO:0000256" key="1">
    <source>
        <dbReference type="ARBA" id="ARBA00004651"/>
    </source>
</evidence>
<dbReference type="GO" id="GO:0007204">
    <property type="term" value="P:positive regulation of cytosolic calcium ion concentration"/>
    <property type="evidence" value="ECO:0007669"/>
    <property type="project" value="TreeGrafter"/>
</dbReference>
<evidence type="ECO:0000256" key="10">
    <source>
        <dbReference type="SAM" id="Phobius"/>
    </source>
</evidence>
<dbReference type="PRINTS" id="PR00237">
    <property type="entry name" value="GPCRRHODOPSN"/>
</dbReference>
<dbReference type="GO" id="GO:0009897">
    <property type="term" value="C:external side of plasma membrane"/>
    <property type="evidence" value="ECO:0007669"/>
    <property type="project" value="TreeGrafter"/>
</dbReference>
<name>A0A3Q2QGQ7_FUNHE</name>
<feature type="domain" description="G-protein coupled receptors family 1 profile" evidence="11">
    <location>
        <begin position="37"/>
        <end position="276"/>
    </location>
</feature>
<keyword evidence="3 10" id="KW-0812">Transmembrane</keyword>
<dbReference type="SUPFAM" id="SSF81321">
    <property type="entry name" value="Family A G protein-coupled receptor-like"/>
    <property type="match status" value="1"/>
</dbReference>
<evidence type="ECO:0000313" key="13">
    <source>
        <dbReference type="Proteomes" id="UP000265000"/>
    </source>
</evidence>
<dbReference type="STRING" id="8078.ENSFHEP00000026578"/>
<dbReference type="Pfam" id="PF00001">
    <property type="entry name" value="7tm_1"/>
    <property type="match status" value="1"/>
</dbReference>
<comment type="subcellular location">
    <subcellularLocation>
        <location evidence="1">Cell membrane</location>
        <topology evidence="1">Multi-pass membrane protein</topology>
    </subcellularLocation>
</comment>
<dbReference type="InterPro" id="IPR017452">
    <property type="entry name" value="GPCR_Rhodpsn_7TM"/>
</dbReference>
<keyword evidence="6 10" id="KW-0472">Membrane</keyword>
<dbReference type="FunFam" id="1.20.1070.10:FF:000109">
    <property type="entry name" value="Leukotriene B4 receptor"/>
    <property type="match status" value="1"/>
</dbReference>
<evidence type="ECO:0000313" key="12">
    <source>
        <dbReference type="Ensembl" id="ENSFHEP00000026578.1"/>
    </source>
</evidence>
<dbReference type="GeneTree" id="ENSGT00950000182966"/>
<keyword evidence="7" id="KW-0675">Receptor</keyword>
<evidence type="ECO:0000256" key="7">
    <source>
        <dbReference type="ARBA" id="ARBA00023170"/>
    </source>
</evidence>
<evidence type="ECO:0000256" key="6">
    <source>
        <dbReference type="ARBA" id="ARBA00023136"/>
    </source>
</evidence>
<dbReference type="GO" id="GO:0019957">
    <property type="term" value="F:C-C chemokine binding"/>
    <property type="evidence" value="ECO:0007669"/>
    <property type="project" value="TreeGrafter"/>
</dbReference>
<protein>
    <submittedName>
        <fullName evidence="12">Zgc:194202</fullName>
    </submittedName>
</protein>
<dbReference type="GO" id="GO:0006955">
    <property type="term" value="P:immune response"/>
    <property type="evidence" value="ECO:0007669"/>
    <property type="project" value="TreeGrafter"/>
</dbReference>
<evidence type="ECO:0000256" key="3">
    <source>
        <dbReference type="ARBA" id="ARBA00022692"/>
    </source>
</evidence>
<reference evidence="12" key="1">
    <citation type="submission" date="2025-08" db="UniProtKB">
        <authorList>
            <consortium name="Ensembl"/>
        </authorList>
    </citation>
    <scope>IDENTIFICATION</scope>
</reference>
<accession>A0A3Q2QGQ7</accession>
<dbReference type="InterPro" id="IPR000276">
    <property type="entry name" value="GPCR_Rhodpsn"/>
</dbReference>
<dbReference type="PANTHER" id="PTHR10489">
    <property type="entry name" value="CELL ADHESION MOLECULE"/>
    <property type="match status" value="1"/>
</dbReference>
<evidence type="ECO:0000259" key="11">
    <source>
        <dbReference type="PROSITE" id="PS50262"/>
    </source>
</evidence>
<feature type="transmembrane region" description="Helical" evidence="10">
    <location>
        <begin position="217"/>
        <end position="243"/>
    </location>
</feature>
<reference evidence="12" key="2">
    <citation type="submission" date="2025-09" db="UniProtKB">
        <authorList>
            <consortium name="Ensembl"/>
        </authorList>
    </citation>
    <scope>IDENTIFICATION</scope>
</reference>
<dbReference type="PANTHER" id="PTHR10489:SF946">
    <property type="entry name" value="LEUKOTRIENE B4 RECEPTOR 1-LIKE"/>
    <property type="match status" value="1"/>
</dbReference>
<keyword evidence="5" id="KW-0297">G-protein coupled receptor</keyword>
<dbReference type="Gene3D" id="1.20.1070.10">
    <property type="entry name" value="Rhodopsin 7-helix transmembrane proteins"/>
    <property type="match status" value="1"/>
</dbReference>
<feature type="transmembrane region" description="Helical" evidence="10">
    <location>
        <begin position="20"/>
        <end position="46"/>
    </location>
</feature>
<keyword evidence="13" id="KW-1185">Reference proteome</keyword>
<keyword evidence="4 10" id="KW-1133">Transmembrane helix</keyword>
<feature type="transmembrane region" description="Helical" evidence="10">
    <location>
        <begin position="93"/>
        <end position="112"/>
    </location>
</feature>
<dbReference type="Ensembl" id="ENSFHET00000002354.1">
    <property type="protein sequence ID" value="ENSFHEP00000026578.1"/>
    <property type="gene ID" value="ENSFHEG00000009493.1"/>
</dbReference>
<keyword evidence="9" id="KW-0807">Transducer</keyword>
<evidence type="ECO:0000256" key="9">
    <source>
        <dbReference type="ARBA" id="ARBA00023224"/>
    </source>
</evidence>
<dbReference type="GO" id="GO:0060326">
    <property type="term" value="P:cell chemotaxis"/>
    <property type="evidence" value="ECO:0007669"/>
    <property type="project" value="TreeGrafter"/>
</dbReference>
<sequence length="311" mass="34862">MQYAGGSLEAVSPPSWNLRGLVTAVVLSLCFILGVPGNIAVILLKPKWQKMSSLSRSLMLNLAISDLLCLLTLPLWIYTLLHSWTFSVGTCKLLATLVYCSVYCSMLTVTAVSVQRYVVVVHRKVFNQVHKSLLLVLLWVVSVILSIPSLVFRQLKTDQKLTRCQPEYSSDAEKAVVLLTETLMGFACLSLVAFAYIRLHKKVSQGAFFNNRQTTRLVTSIIVCFFVLWVPYYTINVLGLAAICLRNNFLLNVCKIMWNITGSLSFLNSCINPLLYAFTSEKVCIVCQKKEPLEQDSRNLRTPDFSTTSVL</sequence>
<proteinExistence type="predicted"/>
<dbReference type="GO" id="GO:0004974">
    <property type="term" value="F:leukotriene receptor activity"/>
    <property type="evidence" value="ECO:0007669"/>
    <property type="project" value="UniProtKB-ARBA"/>
</dbReference>
<dbReference type="Proteomes" id="UP000265000">
    <property type="component" value="Unplaced"/>
</dbReference>
<dbReference type="GO" id="GO:0016493">
    <property type="term" value="F:C-C chemokine receptor activity"/>
    <property type="evidence" value="ECO:0007669"/>
    <property type="project" value="TreeGrafter"/>
</dbReference>
<evidence type="ECO:0000256" key="2">
    <source>
        <dbReference type="ARBA" id="ARBA00022475"/>
    </source>
</evidence>
<feature type="transmembrane region" description="Helical" evidence="10">
    <location>
        <begin position="133"/>
        <end position="155"/>
    </location>
</feature>
<organism evidence="12 13">
    <name type="scientific">Fundulus heteroclitus</name>
    <name type="common">Killifish</name>
    <name type="synonym">Mummichog</name>
    <dbReference type="NCBI Taxonomy" id="8078"/>
    <lineage>
        <taxon>Eukaryota</taxon>
        <taxon>Metazoa</taxon>
        <taxon>Chordata</taxon>
        <taxon>Craniata</taxon>
        <taxon>Vertebrata</taxon>
        <taxon>Euteleostomi</taxon>
        <taxon>Actinopterygii</taxon>
        <taxon>Neopterygii</taxon>
        <taxon>Teleostei</taxon>
        <taxon>Neoteleostei</taxon>
        <taxon>Acanthomorphata</taxon>
        <taxon>Ovalentaria</taxon>
        <taxon>Atherinomorphae</taxon>
        <taxon>Cyprinodontiformes</taxon>
        <taxon>Fundulidae</taxon>
        <taxon>Fundulus</taxon>
    </lineage>
</organism>
<dbReference type="PROSITE" id="PS50262">
    <property type="entry name" value="G_PROTEIN_RECEP_F1_2"/>
    <property type="match status" value="1"/>
</dbReference>
<evidence type="ECO:0000256" key="4">
    <source>
        <dbReference type="ARBA" id="ARBA00022989"/>
    </source>
</evidence>
<dbReference type="AlphaFoldDB" id="A0A3Q2QGQ7"/>
<keyword evidence="8" id="KW-0325">Glycoprotein</keyword>
<dbReference type="InterPro" id="IPR050119">
    <property type="entry name" value="CCR1-9-like"/>
</dbReference>
<keyword evidence="2" id="KW-1003">Cell membrane</keyword>
<feature type="transmembrane region" description="Helical" evidence="10">
    <location>
        <begin position="175"/>
        <end position="197"/>
    </location>
</feature>
<feature type="transmembrane region" description="Helical" evidence="10">
    <location>
        <begin position="58"/>
        <end position="81"/>
    </location>
</feature>